<dbReference type="KEGG" id="shc:Shell_0988"/>
<sequence length="267" mass="29503">MVYALPTIEEIVGLTPVYRIVALASGVGKTSLGTELVSELSRKGVRLAVVKQTHEKLLNELSDPGRYKLAGAHTVFVSSPENTLIYREPFTGLKEIIYAMKYHPLVLAEGFLGSSVGKAIAIVTDPSEINALIKVEKGLWYIVSNDYELVEKSKSIGFNALLLDETKHLAGEIYKDALRLIASRFKGSPENCGAGSWMEVAEKILHGIIMPHECPFAFPLRIHVDDKVVELDPRIARIAASLLEGFISSIIETTEKPRKIKIEFIME</sequence>
<reference evidence="3" key="1">
    <citation type="submission" date="2010-05" db="EMBL/GenBank/DDBJ databases">
        <title>Complete sequence of Staphylothermus hellenicus DSM 12710.</title>
        <authorList>
            <consortium name="US DOE Joint Genome Institute"/>
            <person name="Lucas S."/>
            <person name="Copeland A."/>
            <person name="Lapidus A."/>
            <person name="Cheng J.-F."/>
            <person name="Bruce D."/>
            <person name="Goodwin L."/>
            <person name="Pitluck S."/>
            <person name="Davenport K."/>
            <person name="Detter J.C."/>
            <person name="Han C."/>
            <person name="Tapia R."/>
            <person name="Larimer F."/>
            <person name="Land M."/>
            <person name="Hauser L."/>
            <person name="Kyrpides N."/>
            <person name="Mikhailova N."/>
            <person name="Anderson I.J."/>
            <person name="Woyke T."/>
        </authorList>
    </citation>
    <scope>NUCLEOTIDE SEQUENCE [LARGE SCALE GENOMIC DNA]</scope>
    <source>
        <strain evidence="3">DSM 12710 / JCM 10830 / BK20S6-10-b1 / P8</strain>
    </source>
</reference>
<dbReference type="EMBL" id="CP002051">
    <property type="protein sequence ID" value="ADI32094.1"/>
    <property type="molecule type" value="Genomic_DNA"/>
</dbReference>
<dbReference type="PANTHER" id="PTHR40072:SF1">
    <property type="entry name" value="MOLYBDOPTERIN-GUANINE DINUCLEOTIDE BIOSYNTHESIS ADAPTER PROTEIN"/>
    <property type="match status" value="1"/>
</dbReference>
<protein>
    <submittedName>
        <fullName evidence="2">Molybdopterin-guanine dinucleotide biosynthesis protein MobB region</fullName>
    </submittedName>
</protein>
<dbReference type="InterPro" id="IPR052539">
    <property type="entry name" value="MGD_biosynthesis_adapter"/>
</dbReference>
<organism evidence="2 3">
    <name type="scientific">Staphylothermus hellenicus (strain DSM 12710 / JCM 10830 / BK20S6-10-b1 / P8)</name>
    <dbReference type="NCBI Taxonomy" id="591019"/>
    <lineage>
        <taxon>Archaea</taxon>
        <taxon>Thermoproteota</taxon>
        <taxon>Thermoprotei</taxon>
        <taxon>Desulfurococcales</taxon>
        <taxon>Desulfurococcaceae</taxon>
        <taxon>Staphylothermus</taxon>
    </lineage>
</organism>
<dbReference type="GO" id="GO:0006777">
    <property type="term" value="P:Mo-molybdopterin cofactor biosynthetic process"/>
    <property type="evidence" value="ECO:0007669"/>
    <property type="project" value="InterPro"/>
</dbReference>
<dbReference type="PANTHER" id="PTHR40072">
    <property type="entry name" value="MOLYBDOPTERIN-GUANINE DINUCLEOTIDE BIOSYNTHESIS ADAPTER PROTEIN-RELATED"/>
    <property type="match status" value="1"/>
</dbReference>
<dbReference type="Gene3D" id="3.40.50.300">
    <property type="entry name" value="P-loop containing nucleotide triphosphate hydrolases"/>
    <property type="match status" value="1"/>
</dbReference>
<name>D7D8J8_STAHD</name>
<dbReference type="Proteomes" id="UP000002573">
    <property type="component" value="Chromosome"/>
</dbReference>
<keyword evidence="3" id="KW-1185">Reference proteome</keyword>
<accession>D7D8J8</accession>
<dbReference type="STRING" id="591019.Shell_0988"/>
<dbReference type="Pfam" id="PF03205">
    <property type="entry name" value="MobB"/>
    <property type="match status" value="1"/>
</dbReference>
<dbReference type="InterPro" id="IPR027417">
    <property type="entry name" value="P-loop_NTPase"/>
</dbReference>
<feature type="domain" description="Molybdopterin-guanine dinucleotide biosynthesis protein B (MobB)" evidence="1">
    <location>
        <begin position="23"/>
        <end position="129"/>
    </location>
</feature>
<evidence type="ECO:0000313" key="2">
    <source>
        <dbReference type="EMBL" id="ADI32094.1"/>
    </source>
</evidence>
<evidence type="ECO:0000259" key="1">
    <source>
        <dbReference type="Pfam" id="PF03205"/>
    </source>
</evidence>
<gene>
    <name evidence="2" type="ordered locus">Shell_0988</name>
</gene>
<dbReference type="AlphaFoldDB" id="D7D8J8"/>
<proteinExistence type="predicted"/>
<dbReference type="GO" id="GO:0005525">
    <property type="term" value="F:GTP binding"/>
    <property type="evidence" value="ECO:0007669"/>
    <property type="project" value="InterPro"/>
</dbReference>
<reference evidence="2 3" key="2">
    <citation type="journal article" date="2011" name="Stand. Genomic Sci.">
        <title>Complete genome sequence of Staphylothermus hellenicus P8.</title>
        <authorList>
            <person name="Anderson I."/>
            <person name="Wirth R."/>
            <person name="Lucas S."/>
            <person name="Copeland A."/>
            <person name="Lapidus A."/>
            <person name="Cheng J.F."/>
            <person name="Goodwin L."/>
            <person name="Pitluck S."/>
            <person name="Davenport K."/>
            <person name="Detter J.C."/>
            <person name="Han C."/>
            <person name="Tapia R."/>
            <person name="Land M."/>
            <person name="Hauser L."/>
            <person name="Pati A."/>
            <person name="Mikhailova N."/>
            <person name="Woyke T."/>
            <person name="Klenk H.P."/>
            <person name="Kyrpides N."/>
            <person name="Ivanova N."/>
        </authorList>
    </citation>
    <scope>NUCLEOTIDE SEQUENCE [LARGE SCALE GENOMIC DNA]</scope>
    <source>
        <strain evidence="3">DSM 12710 / JCM 10830 / BK20S6-10-b1 / P8</strain>
    </source>
</reference>
<dbReference type="InterPro" id="IPR004435">
    <property type="entry name" value="MobB_dom"/>
</dbReference>
<dbReference type="eggNOG" id="arCOG00532">
    <property type="taxonomic scope" value="Archaea"/>
</dbReference>
<evidence type="ECO:0000313" key="3">
    <source>
        <dbReference type="Proteomes" id="UP000002573"/>
    </source>
</evidence>
<dbReference type="HOGENOM" id="CLU_1040589_0_0_2"/>